<evidence type="ECO:0000259" key="8">
    <source>
        <dbReference type="PROSITE" id="PS50156"/>
    </source>
</evidence>
<protein>
    <submittedName>
        <fullName evidence="9">MMPL family transporter</fullName>
    </submittedName>
</protein>
<dbReference type="AlphaFoldDB" id="A0A7K1FNY1"/>
<feature type="transmembrane region" description="Helical" evidence="7">
    <location>
        <begin position="654"/>
        <end position="673"/>
    </location>
</feature>
<proteinExistence type="inferred from homology"/>
<dbReference type="GO" id="GO:0005886">
    <property type="term" value="C:plasma membrane"/>
    <property type="evidence" value="ECO:0007669"/>
    <property type="project" value="UniProtKB-SubCell"/>
</dbReference>
<feature type="transmembrane region" description="Helical" evidence="7">
    <location>
        <begin position="679"/>
        <end position="702"/>
    </location>
</feature>
<feature type="domain" description="SSD" evidence="8">
    <location>
        <begin position="216"/>
        <end position="345"/>
    </location>
</feature>
<feature type="transmembrane region" description="Helical" evidence="7">
    <location>
        <begin position="29"/>
        <end position="51"/>
    </location>
</feature>
<evidence type="ECO:0000256" key="2">
    <source>
        <dbReference type="ARBA" id="ARBA00010157"/>
    </source>
</evidence>
<evidence type="ECO:0000256" key="5">
    <source>
        <dbReference type="ARBA" id="ARBA00022989"/>
    </source>
</evidence>
<dbReference type="SUPFAM" id="SSF82866">
    <property type="entry name" value="Multidrug efflux transporter AcrB transmembrane domain"/>
    <property type="match status" value="2"/>
</dbReference>
<feature type="transmembrane region" description="Helical" evidence="7">
    <location>
        <begin position="217"/>
        <end position="240"/>
    </location>
</feature>
<sequence length="732" mass="74646">MSVQTTGSTPDTEQHGVLYRFGLFLARHARAVCILGLLFLLGAAALGTTAFGKLQSGGFEDPAADSSLAAGIDNAHFPPEANLVVMVHADQGTVDDAAVRQVGQELTAELKGAQGLSVAASWFDTPAPGLVAQDNSSALILLVIDGDQGTAVERGGELATEISGPRGPATVQVGGEIGVFGDINNQVSSSLALAEAIAVPVTLILLILVFGSLVAALLPLLIGIFAIIGTFAELAILGSITDVSIFSINLTTALGLGLGIDYGLLLVARFREELAGGREVPEAVAHTVATAGRTIAFSAAAVIAALATLLVFPLYFLSSFGYAGIGVVLIAALGALVITPACLALLGLRVEKGKLPFPGFARGTPSPFWKKVAGAVFRRPILAAAPVLGALVVASIPLFGTGFALPDDTVLPPDAESRQVSVALDEQYPSRSDATFTVVSADPVDDSSVAAAATAVAAVPGVVSVDTAAGPVTATGTGAVDPAAGVLGADGYQRMLVHTSAPGGSDAASDLVADVRAALPGGFLVGGTDASLADTLAGIARPLPIALAIIVITTFVLLFLFTGSVLQPLRALVVNSLSLCASLGIVTWVFADGHLIELFGATARPMDASMTVLLFCIAFGLSMDYEVFLISRITELHDHGADLRTAVTEGLARTGRLVTSAALLLAVSFFAFTSSSVSMLQLFGLGAGLAVIIDATLIRGVLVPAAMRLLGPANFWAPAPLRRLHGRFALRD</sequence>
<dbReference type="EMBL" id="WLYK01000008">
    <property type="protein sequence ID" value="MTD15856.1"/>
    <property type="molecule type" value="Genomic_DNA"/>
</dbReference>
<evidence type="ECO:0000256" key="6">
    <source>
        <dbReference type="ARBA" id="ARBA00023136"/>
    </source>
</evidence>
<comment type="caution">
    <text evidence="9">The sequence shown here is derived from an EMBL/GenBank/DDBJ whole genome shotgun (WGS) entry which is preliminary data.</text>
</comment>
<dbReference type="PANTHER" id="PTHR33406">
    <property type="entry name" value="MEMBRANE PROTEIN MJ1562-RELATED"/>
    <property type="match status" value="1"/>
</dbReference>
<accession>A0A7K1FNY1</accession>
<organism evidence="9 10">
    <name type="scientific">Nakamurella alba</name>
    <dbReference type="NCBI Taxonomy" id="2665158"/>
    <lineage>
        <taxon>Bacteria</taxon>
        <taxon>Bacillati</taxon>
        <taxon>Actinomycetota</taxon>
        <taxon>Actinomycetes</taxon>
        <taxon>Nakamurellales</taxon>
        <taxon>Nakamurellaceae</taxon>
        <taxon>Nakamurella</taxon>
    </lineage>
</organism>
<dbReference type="InterPro" id="IPR000731">
    <property type="entry name" value="SSD"/>
</dbReference>
<evidence type="ECO:0000256" key="3">
    <source>
        <dbReference type="ARBA" id="ARBA00022475"/>
    </source>
</evidence>
<dbReference type="Gene3D" id="1.20.1640.10">
    <property type="entry name" value="Multidrug efflux transporter AcrB transmembrane domain"/>
    <property type="match status" value="2"/>
</dbReference>
<dbReference type="RefSeq" id="WP_154769873.1">
    <property type="nucleotide sequence ID" value="NZ_WLYK01000008.1"/>
</dbReference>
<gene>
    <name evidence="9" type="ORF">GIS00_18125</name>
</gene>
<feature type="transmembrane region" description="Helical" evidence="7">
    <location>
        <begin position="322"/>
        <end position="348"/>
    </location>
</feature>
<feature type="transmembrane region" description="Helical" evidence="7">
    <location>
        <begin position="295"/>
        <end position="316"/>
    </location>
</feature>
<dbReference type="Pfam" id="PF03176">
    <property type="entry name" value="MMPL"/>
    <property type="match status" value="2"/>
</dbReference>
<feature type="transmembrane region" description="Helical" evidence="7">
    <location>
        <begin position="381"/>
        <end position="405"/>
    </location>
</feature>
<evidence type="ECO:0000313" key="9">
    <source>
        <dbReference type="EMBL" id="MTD15856.1"/>
    </source>
</evidence>
<evidence type="ECO:0000256" key="1">
    <source>
        <dbReference type="ARBA" id="ARBA00004651"/>
    </source>
</evidence>
<keyword evidence="4 7" id="KW-0812">Transmembrane</keyword>
<feature type="transmembrane region" description="Helical" evidence="7">
    <location>
        <begin position="539"/>
        <end position="560"/>
    </location>
</feature>
<keyword evidence="3" id="KW-1003">Cell membrane</keyword>
<feature type="transmembrane region" description="Helical" evidence="7">
    <location>
        <begin position="611"/>
        <end position="633"/>
    </location>
</feature>
<evidence type="ECO:0000256" key="4">
    <source>
        <dbReference type="ARBA" id="ARBA00022692"/>
    </source>
</evidence>
<dbReference type="InterPro" id="IPR004869">
    <property type="entry name" value="MMPL_dom"/>
</dbReference>
<keyword evidence="5 7" id="KW-1133">Transmembrane helix</keyword>
<keyword evidence="10" id="KW-1185">Reference proteome</keyword>
<comment type="similarity">
    <text evidence="2">Belongs to the resistance-nodulation-cell division (RND) (TC 2.A.6) family. MmpL subfamily.</text>
</comment>
<name>A0A7K1FNY1_9ACTN</name>
<dbReference type="PANTHER" id="PTHR33406:SF11">
    <property type="entry name" value="MEMBRANE PROTEIN SCO6666-RELATED"/>
    <property type="match status" value="1"/>
</dbReference>
<evidence type="ECO:0000313" key="10">
    <source>
        <dbReference type="Proteomes" id="UP000460221"/>
    </source>
</evidence>
<dbReference type="InterPro" id="IPR050545">
    <property type="entry name" value="Mycobact_MmpL"/>
</dbReference>
<comment type="subcellular location">
    <subcellularLocation>
        <location evidence="1">Cell membrane</location>
        <topology evidence="1">Multi-pass membrane protein</topology>
    </subcellularLocation>
</comment>
<evidence type="ECO:0000256" key="7">
    <source>
        <dbReference type="SAM" id="Phobius"/>
    </source>
</evidence>
<dbReference type="Proteomes" id="UP000460221">
    <property type="component" value="Unassembled WGS sequence"/>
</dbReference>
<dbReference type="PROSITE" id="PS50156">
    <property type="entry name" value="SSD"/>
    <property type="match status" value="1"/>
</dbReference>
<feature type="transmembrane region" description="Helical" evidence="7">
    <location>
        <begin position="191"/>
        <end position="210"/>
    </location>
</feature>
<keyword evidence="6 7" id="KW-0472">Membrane</keyword>
<feature type="transmembrane region" description="Helical" evidence="7">
    <location>
        <begin position="572"/>
        <end position="591"/>
    </location>
</feature>
<reference evidence="9 10" key="1">
    <citation type="submission" date="2019-11" db="EMBL/GenBank/DDBJ databases">
        <authorList>
            <person name="Jiang L.-Q."/>
        </authorList>
    </citation>
    <scope>NUCLEOTIDE SEQUENCE [LARGE SCALE GENOMIC DNA]</scope>
    <source>
        <strain evidence="9 10">YIM 132087</strain>
    </source>
</reference>
<feature type="transmembrane region" description="Helical" evidence="7">
    <location>
        <begin position="246"/>
        <end position="268"/>
    </location>
</feature>